<dbReference type="InterPro" id="IPR043504">
    <property type="entry name" value="Peptidase_S1_PA_chymotrypsin"/>
</dbReference>
<organism evidence="8 9">
    <name type="scientific">Hypsibius exemplaris</name>
    <name type="common">Freshwater tardigrade</name>
    <dbReference type="NCBI Taxonomy" id="2072580"/>
    <lineage>
        <taxon>Eukaryota</taxon>
        <taxon>Metazoa</taxon>
        <taxon>Ecdysozoa</taxon>
        <taxon>Tardigrada</taxon>
        <taxon>Eutardigrada</taxon>
        <taxon>Parachela</taxon>
        <taxon>Hypsibioidea</taxon>
        <taxon>Hypsibiidae</taxon>
        <taxon>Hypsibius</taxon>
    </lineage>
</organism>
<dbReference type="InterPro" id="IPR001254">
    <property type="entry name" value="Trypsin_dom"/>
</dbReference>
<dbReference type="CDD" id="cd00190">
    <property type="entry name" value="Tryp_SPc"/>
    <property type="match status" value="1"/>
</dbReference>
<keyword evidence="3 5" id="KW-0720">Serine protease</keyword>
<dbReference type="Proteomes" id="UP000192578">
    <property type="component" value="Unassembled WGS sequence"/>
</dbReference>
<dbReference type="GO" id="GO:0006508">
    <property type="term" value="P:proteolysis"/>
    <property type="evidence" value="ECO:0007669"/>
    <property type="project" value="UniProtKB-KW"/>
</dbReference>
<dbReference type="OrthoDB" id="10012881at2759"/>
<sequence length="296" mass="31779">MLRAIVLVAVVLGVTNAQNCGNPTVQPTLSRFNSLIDILSGKSERIVGGIEATPHSWPWQVVVQVGGGLCGGSIIDEDWIMTAAHCCVSQSGAVQRPSSFRVTAGEHNRNRATEPNAKQYLISKVIPHPLYNNDPVEQQDFCLLKTSTPITFNDHVKPVCLGEEGDEVVGKTCYVTGWGRTVDSQWAPTSPVLQQAAVNIDDRAACHRTYNNLRFPSPNQDIRLFISEDMLCASSNNKDSCQGDSGGPLVCLNARGTYNLVGVVSWGVGCAAPGIPGVYAKTSTALAWISNTINLN</sequence>
<dbReference type="EMBL" id="MTYJ01000055">
    <property type="protein sequence ID" value="OQV17879.1"/>
    <property type="molecule type" value="Genomic_DNA"/>
</dbReference>
<dbReference type="FunFam" id="2.40.10.10:FF:000003">
    <property type="entry name" value="Transmembrane serine protease 3"/>
    <property type="match status" value="1"/>
</dbReference>
<keyword evidence="2 5" id="KW-0378">Hydrolase</keyword>
<dbReference type="SMART" id="SM00020">
    <property type="entry name" value="Tryp_SPc"/>
    <property type="match status" value="1"/>
</dbReference>
<dbReference type="GO" id="GO:0004252">
    <property type="term" value="F:serine-type endopeptidase activity"/>
    <property type="evidence" value="ECO:0007669"/>
    <property type="project" value="InterPro"/>
</dbReference>
<protein>
    <submittedName>
        <fullName evidence="8">Ovochymase-1</fullName>
    </submittedName>
</protein>
<dbReference type="SUPFAM" id="SSF50494">
    <property type="entry name" value="Trypsin-like serine proteases"/>
    <property type="match status" value="1"/>
</dbReference>
<dbReference type="Pfam" id="PF00089">
    <property type="entry name" value="Trypsin"/>
    <property type="match status" value="1"/>
</dbReference>
<keyword evidence="9" id="KW-1185">Reference proteome</keyword>
<dbReference type="InterPro" id="IPR009003">
    <property type="entry name" value="Peptidase_S1_PA"/>
</dbReference>
<evidence type="ECO:0000256" key="4">
    <source>
        <dbReference type="ARBA" id="ARBA00023157"/>
    </source>
</evidence>
<evidence type="ECO:0000256" key="3">
    <source>
        <dbReference type="ARBA" id="ARBA00022825"/>
    </source>
</evidence>
<keyword evidence="4" id="KW-1015">Disulfide bond</keyword>
<keyword evidence="1 5" id="KW-0645">Protease</keyword>
<dbReference type="InterPro" id="IPR033116">
    <property type="entry name" value="TRYPSIN_SER"/>
</dbReference>
<evidence type="ECO:0000313" key="8">
    <source>
        <dbReference type="EMBL" id="OQV17879.1"/>
    </source>
</evidence>
<evidence type="ECO:0000259" key="7">
    <source>
        <dbReference type="PROSITE" id="PS50240"/>
    </source>
</evidence>
<evidence type="ECO:0000256" key="2">
    <source>
        <dbReference type="ARBA" id="ARBA00022801"/>
    </source>
</evidence>
<dbReference type="AlphaFoldDB" id="A0A1W0WRR5"/>
<reference evidence="9" key="1">
    <citation type="submission" date="2017-01" db="EMBL/GenBank/DDBJ databases">
        <title>Comparative genomics of anhydrobiosis in the tardigrade Hypsibius dujardini.</title>
        <authorList>
            <person name="Yoshida Y."/>
            <person name="Koutsovoulos G."/>
            <person name="Laetsch D."/>
            <person name="Stevens L."/>
            <person name="Kumar S."/>
            <person name="Horikawa D."/>
            <person name="Ishino K."/>
            <person name="Komine S."/>
            <person name="Tomita M."/>
            <person name="Blaxter M."/>
            <person name="Arakawa K."/>
        </authorList>
    </citation>
    <scope>NUCLEOTIDE SEQUENCE [LARGE SCALE GENOMIC DNA]</scope>
    <source>
        <strain evidence="9">Z151</strain>
    </source>
</reference>
<dbReference type="PROSITE" id="PS00135">
    <property type="entry name" value="TRYPSIN_SER"/>
    <property type="match status" value="1"/>
</dbReference>
<evidence type="ECO:0000313" key="9">
    <source>
        <dbReference type="Proteomes" id="UP000192578"/>
    </source>
</evidence>
<dbReference type="PRINTS" id="PR00722">
    <property type="entry name" value="CHYMOTRYPSIN"/>
</dbReference>
<proteinExistence type="predicted"/>
<gene>
    <name evidence="8" type="ORF">BV898_08010</name>
</gene>
<feature type="chain" id="PRO_5012958237" evidence="6">
    <location>
        <begin position="18"/>
        <end position="296"/>
    </location>
</feature>
<keyword evidence="6" id="KW-0732">Signal</keyword>
<evidence type="ECO:0000256" key="6">
    <source>
        <dbReference type="SAM" id="SignalP"/>
    </source>
</evidence>
<dbReference type="PANTHER" id="PTHR24252">
    <property type="entry name" value="ACROSIN-RELATED"/>
    <property type="match status" value="1"/>
</dbReference>
<evidence type="ECO:0000256" key="1">
    <source>
        <dbReference type="ARBA" id="ARBA00022670"/>
    </source>
</evidence>
<dbReference type="InterPro" id="IPR018114">
    <property type="entry name" value="TRYPSIN_HIS"/>
</dbReference>
<comment type="caution">
    <text evidence="8">The sequence shown here is derived from an EMBL/GenBank/DDBJ whole genome shotgun (WGS) entry which is preliminary data.</text>
</comment>
<feature type="domain" description="Peptidase S1" evidence="7">
    <location>
        <begin position="46"/>
        <end position="294"/>
    </location>
</feature>
<dbReference type="PROSITE" id="PS00134">
    <property type="entry name" value="TRYPSIN_HIS"/>
    <property type="match status" value="1"/>
</dbReference>
<dbReference type="PROSITE" id="PS50240">
    <property type="entry name" value="TRYPSIN_DOM"/>
    <property type="match status" value="1"/>
</dbReference>
<dbReference type="Gene3D" id="2.40.10.10">
    <property type="entry name" value="Trypsin-like serine proteases"/>
    <property type="match status" value="1"/>
</dbReference>
<evidence type="ECO:0000256" key="5">
    <source>
        <dbReference type="RuleBase" id="RU363034"/>
    </source>
</evidence>
<dbReference type="InterPro" id="IPR001314">
    <property type="entry name" value="Peptidase_S1A"/>
</dbReference>
<name>A0A1W0WRR5_HYPEX</name>
<accession>A0A1W0WRR5</accession>
<feature type="signal peptide" evidence="6">
    <location>
        <begin position="1"/>
        <end position="17"/>
    </location>
</feature>
<dbReference type="PANTHER" id="PTHR24252:SF7">
    <property type="entry name" value="HYALIN"/>
    <property type="match status" value="1"/>
</dbReference>